<keyword evidence="1" id="KW-0812">Transmembrane</keyword>
<protein>
    <submittedName>
        <fullName evidence="2">Uncharacterized protein</fullName>
    </submittedName>
</protein>
<proteinExistence type="predicted"/>
<keyword evidence="1" id="KW-0472">Membrane</keyword>
<keyword evidence="1" id="KW-1133">Transmembrane helix</keyword>
<evidence type="ECO:0000313" key="3">
    <source>
        <dbReference type="Proteomes" id="UP000323506"/>
    </source>
</evidence>
<reference evidence="2 3" key="1">
    <citation type="submission" date="2019-06" db="EMBL/GenBank/DDBJ databases">
        <title>WGS assembly of Gossypium darwinii.</title>
        <authorList>
            <person name="Chen Z.J."/>
            <person name="Sreedasyam A."/>
            <person name="Ando A."/>
            <person name="Song Q."/>
            <person name="De L."/>
            <person name="Hulse-Kemp A."/>
            <person name="Ding M."/>
            <person name="Ye W."/>
            <person name="Kirkbride R."/>
            <person name="Jenkins J."/>
            <person name="Plott C."/>
            <person name="Lovell J."/>
            <person name="Lin Y.-M."/>
            <person name="Vaughn R."/>
            <person name="Liu B."/>
            <person name="Li W."/>
            <person name="Simpson S."/>
            <person name="Scheffler B."/>
            <person name="Saski C."/>
            <person name="Grover C."/>
            <person name="Hu G."/>
            <person name="Conover J."/>
            <person name="Carlson J."/>
            <person name="Shu S."/>
            <person name="Boston L."/>
            <person name="Williams M."/>
            <person name="Peterson D."/>
            <person name="Mcgee K."/>
            <person name="Jones D."/>
            <person name="Wendel J."/>
            <person name="Stelly D."/>
            <person name="Grimwood J."/>
            <person name="Schmutz J."/>
        </authorList>
    </citation>
    <scope>NUCLEOTIDE SEQUENCE [LARGE SCALE GENOMIC DNA]</scope>
    <source>
        <strain evidence="2">1808015.09</strain>
    </source>
</reference>
<feature type="transmembrane region" description="Helical" evidence="1">
    <location>
        <begin position="26"/>
        <end position="44"/>
    </location>
</feature>
<evidence type="ECO:0000313" key="2">
    <source>
        <dbReference type="EMBL" id="TYH19051.1"/>
    </source>
</evidence>
<organism evidence="2 3">
    <name type="scientific">Gossypium darwinii</name>
    <name type="common">Darwin's cotton</name>
    <name type="synonym">Gossypium barbadense var. darwinii</name>
    <dbReference type="NCBI Taxonomy" id="34276"/>
    <lineage>
        <taxon>Eukaryota</taxon>
        <taxon>Viridiplantae</taxon>
        <taxon>Streptophyta</taxon>
        <taxon>Embryophyta</taxon>
        <taxon>Tracheophyta</taxon>
        <taxon>Spermatophyta</taxon>
        <taxon>Magnoliopsida</taxon>
        <taxon>eudicotyledons</taxon>
        <taxon>Gunneridae</taxon>
        <taxon>Pentapetalae</taxon>
        <taxon>rosids</taxon>
        <taxon>malvids</taxon>
        <taxon>Malvales</taxon>
        <taxon>Malvaceae</taxon>
        <taxon>Malvoideae</taxon>
        <taxon>Gossypium</taxon>
    </lineage>
</organism>
<gene>
    <name evidence="2" type="ORF">ES288_A05G321700v1</name>
</gene>
<sequence length="89" mass="10342">MFVSVVFPLSQVNHTREKDGSTIHLYYAYMVLSLYILGDHVPFVHSQNKNFRFTLRMSRDGDTQAATRADIGARPKHQLHNTYACRMIR</sequence>
<dbReference type="AlphaFoldDB" id="A0A5D2GLW7"/>
<accession>A0A5D2GLW7</accession>
<name>A0A5D2GLW7_GOSDA</name>
<keyword evidence="3" id="KW-1185">Reference proteome</keyword>
<dbReference type="EMBL" id="CM017692">
    <property type="protein sequence ID" value="TYH19051.1"/>
    <property type="molecule type" value="Genomic_DNA"/>
</dbReference>
<dbReference type="Proteomes" id="UP000323506">
    <property type="component" value="Chromosome A05"/>
</dbReference>
<evidence type="ECO:0000256" key="1">
    <source>
        <dbReference type="SAM" id="Phobius"/>
    </source>
</evidence>